<dbReference type="RefSeq" id="WP_099503919.1">
    <property type="nucleotide sequence ID" value="NZ_CP026652.1"/>
</dbReference>
<dbReference type="PANTHER" id="PTHR40057">
    <property type="entry name" value="SLR1162 PROTEIN"/>
    <property type="match status" value="1"/>
</dbReference>
<dbReference type="InterPro" id="IPR011008">
    <property type="entry name" value="Dimeric_a/b-barrel"/>
</dbReference>
<sequence length="199" mass="21925">MTPLSGSTGAPDQEVTVMVTRCVDPGHEEAFEEWARGILGAASRFPGSLGTGLLRPEQPGGPWNILLRFEDPASYRAWNESAERADWFARAGRHHAEDTRRELHGMEGWFATTPAGSGRQPPSRWKMAVAGTLSIAPLSLAATLWLSPHLAMAPALRSLVTAPLLSFLMTYLALPVVTRVLRRWLYTRPPARPAPHTRR</sequence>
<protein>
    <submittedName>
        <fullName evidence="3">Antibiotic biosynthesis monooxygenase</fullName>
    </submittedName>
</protein>
<dbReference type="InterPro" id="IPR007138">
    <property type="entry name" value="ABM_dom"/>
</dbReference>
<evidence type="ECO:0000313" key="4">
    <source>
        <dbReference type="Proteomes" id="UP000238413"/>
    </source>
</evidence>
<dbReference type="PROSITE" id="PS51725">
    <property type="entry name" value="ABM"/>
    <property type="match status" value="1"/>
</dbReference>
<dbReference type="SUPFAM" id="SSF54909">
    <property type="entry name" value="Dimeric alpha+beta barrel"/>
    <property type="match status" value="1"/>
</dbReference>
<dbReference type="Pfam" id="PF03992">
    <property type="entry name" value="ABM"/>
    <property type="match status" value="1"/>
</dbReference>
<gene>
    <name evidence="3" type="ORF">C4B68_10325</name>
</gene>
<keyword evidence="1" id="KW-0472">Membrane</keyword>
<evidence type="ECO:0000259" key="2">
    <source>
        <dbReference type="PROSITE" id="PS51725"/>
    </source>
</evidence>
<feature type="transmembrane region" description="Helical" evidence="1">
    <location>
        <begin position="127"/>
        <end position="147"/>
    </location>
</feature>
<dbReference type="InterPro" id="IPR038762">
    <property type="entry name" value="ABM_predict"/>
</dbReference>
<reference evidence="3 4" key="1">
    <citation type="submission" date="2018-02" db="EMBL/GenBank/DDBJ databases">
        <title>Complete genome sequence of Streptomyces dengpaensis, the producer of angucyclines.</title>
        <authorList>
            <person name="Yumei L."/>
        </authorList>
    </citation>
    <scope>NUCLEOTIDE SEQUENCE [LARGE SCALE GENOMIC DNA]</scope>
    <source>
        <strain evidence="3 4">XZHG99</strain>
    </source>
</reference>
<organism evidence="3 4">
    <name type="scientific">Streptomyces dengpaensis</name>
    <dbReference type="NCBI Taxonomy" id="2049881"/>
    <lineage>
        <taxon>Bacteria</taxon>
        <taxon>Bacillati</taxon>
        <taxon>Actinomycetota</taxon>
        <taxon>Actinomycetes</taxon>
        <taxon>Kitasatosporales</taxon>
        <taxon>Streptomycetaceae</taxon>
        <taxon>Streptomyces</taxon>
    </lineage>
</organism>
<name>A0ABM6SP77_9ACTN</name>
<keyword evidence="4" id="KW-1185">Reference proteome</keyword>
<accession>A0ABM6SP77</accession>
<keyword evidence="3" id="KW-0560">Oxidoreductase</keyword>
<keyword evidence="1" id="KW-0812">Transmembrane</keyword>
<proteinExistence type="predicted"/>
<dbReference type="PANTHER" id="PTHR40057:SF1">
    <property type="entry name" value="SLR1162 PROTEIN"/>
    <property type="match status" value="1"/>
</dbReference>
<evidence type="ECO:0000313" key="3">
    <source>
        <dbReference type="EMBL" id="AVH56096.1"/>
    </source>
</evidence>
<keyword evidence="3" id="KW-0503">Monooxygenase</keyword>
<dbReference type="Proteomes" id="UP000238413">
    <property type="component" value="Chromosome"/>
</dbReference>
<dbReference type="EMBL" id="CP026652">
    <property type="protein sequence ID" value="AVH56096.1"/>
    <property type="molecule type" value="Genomic_DNA"/>
</dbReference>
<dbReference type="Gene3D" id="3.30.70.100">
    <property type="match status" value="1"/>
</dbReference>
<feature type="domain" description="ABM" evidence="2">
    <location>
        <begin position="15"/>
        <end position="103"/>
    </location>
</feature>
<evidence type="ECO:0000256" key="1">
    <source>
        <dbReference type="SAM" id="Phobius"/>
    </source>
</evidence>
<feature type="transmembrane region" description="Helical" evidence="1">
    <location>
        <begin position="159"/>
        <end position="181"/>
    </location>
</feature>
<dbReference type="GO" id="GO:0004497">
    <property type="term" value="F:monooxygenase activity"/>
    <property type="evidence" value="ECO:0007669"/>
    <property type="project" value="UniProtKB-KW"/>
</dbReference>
<keyword evidence="1" id="KW-1133">Transmembrane helix</keyword>